<dbReference type="OrthoDB" id="9811314at2"/>
<evidence type="ECO:0000313" key="3">
    <source>
        <dbReference type="EMBL" id="SDP74715.1"/>
    </source>
</evidence>
<reference evidence="4" key="1">
    <citation type="submission" date="2016-10" db="EMBL/GenBank/DDBJ databases">
        <authorList>
            <person name="Varghese N."/>
            <person name="Submissions S."/>
        </authorList>
    </citation>
    <scope>NUCLEOTIDE SEQUENCE [LARGE SCALE GENOMIC DNA]</scope>
    <source>
        <strain evidence="4">DSM 46732</strain>
    </source>
</reference>
<evidence type="ECO:0000313" key="4">
    <source>
        <dbReference type="Proteomes" id="UP000199497"/>
    </source>
</evidence>
<feature type="domain" description="Peptidase M16 C-terminal" evidence="2">
    <location>
        <begin position="239"/>
        <end position="357"/>
    </location>
</feature>
<proteinExistence type="predicted"/>
<dbReference type="InterPro" id="IPR007863">
    <property type="entry name" value="Peptidase_M16_C"/>
</dbReference>
<evidence type="ECO:0000256" key="1">
    <source>
        <dbReference type="SAM" id="MobiDB-lite"/>
    </source>
</evidence>
<sequence length="426" mass="46068">MRLPAHRQERTQDGTDLVAVDWPGATFTEIRVVLPLVRHSRREAALTQLLGRLLPLGPEDRNLAGHDERVLRRGGSITGGTAVDRFHLTATVPSAQLDWALSELFGRLVRPDYTDEAVADVFRAEATRFAQVAGHREVLLQPSLARLRWGADHPYARTVHSTDDFTGVLAEAPEAAEMCRVAADVLTLDGATVVVVGDLGTDRGRHWDVVWPRLAEPVTRASRTLCRSAARPDDHEAAPQGGTRTVLRLPSDEPIASLRLGSPAPVRQHPDHPALQQLSMCLSGYFGSRLNQELRERRGDVYGVTGGFEVLADAATLVVSLECPADRIEAVRGIVTETVDELCRRGPEAEELKAAVRYSTNAVTVGLSTPSALAGAAASVVFGGETLGMWERHADAAADLQPAEVAAAGRRYLGSERRVEVVARPS</sequence>
<dbReference type="SUPFAM" id="SSF63411">
    <property type="entry name" value="LuxS/MPP-like metallohydrolase"/>
    <property type="match status" value="2"/>
</dbReference>
<dbReference type="Pfam" id="PF05193">
    <property type="entry name" value="Peptidase_M16_C"/>
    <property type="match status" value="1"/>
</dbReference>
<dbReference type="Proteomes" id="UP000199497">
    <property type="component" value="Unassembled WGS sequence"/>
</dbReference>
<accession>A0A1H0V908</accession>
<evidence type="ECO:0000259" key="2">
    <source>
        <dbReference type="Pfam" id="PF05193"/>
    </source>
</evidence>
<dbReference type="EMBL" id="FNJR01000008">
    <property type="protein sequence ID" value="SDP74715.1"/>
    <property type="molecule type" value="Genomic_DNA"/>
</dbReference>
<keyword evidence="4" id="KW-1185">Reference proteome</keyword>
<feature type="region of interest" description="Disordered" evidence="1">
    <location>
        <begin position="228"/>
        <end position="248"/>
    </location>
</feature>
<dbReference type="AlphaFoldDB" id="A0A1H0V908"/>
<protein>
    <submittedName>
        <fullName evidence="3">Predicted Zn-dependent peptidase</fullName>
    </submittedName>
</protein>
<organism evidence="3 4">
    <name type="scientific">Actinopolyspora xinjiangensis</name>
    <dbReference type="NCBI Taxonomy" id="405564"/>
    <lineage>
        <taxon>Bacteria</taxon>
        <taxon>Bacillati</taxon>
        <taxon>Actinomycetota</taxon>
        <taxon>Actinomycetes</taxon>
        <taxon>Actinopolysporales</taxon>
        <taxon>Actinopolysporaceae</taxon>
        <taxon>Actinopolyspora</taxon>
    </lineage>
</organism>
<name>A0A1H0V908_9ACTN</name>
<dbReference type="STRING" id="405564.SAMN04487905_10882"/>
<dbReference type="RefSeq" id="WP_092602195.1">
    <property type="nucleotide sequence ID" value="NZ_FNJR01000008.1"/>
</dbReference>
<dbReference type="GO" id="GO:0046872">
    <property type="term" value="F:metal ion binding"/>
    <property type="evidence" value="ECO:0007669"/>
    <property type="project" value="InterPro"/>
</dbReference>
<dbReference type="Gene3D" id="3.30.830.10">
    <property type="entry name" value="Metalloenzyme, LuxS/M16 peptidase-like"/>
    <property type="match status" value="2"/>
</dbReference>
<gene>
    <name evidence="3" type="ORF">SAMN04487905_10882</name>
</gene>
<dbReference type="InterPro" id="IPR011249">
    <property type="entry name" value="Metalloenz_LuxS/M16"/>
</dbReference>